<comment type="cofactor">
    <cofactor evidence="1">
        <name>Mn(2+)</name>
        <dbReference type="ChEBI" id="CHEBI:29035"/>
    </cofactor>
</comment>
<keyword evidence="8 14" id="KW-0547">Nucleotide-binding</keyword>
<dbReference type="CDD" id="cd02253">
    <property type="entry name" value="DmpA"/>
    <property type="match status" value="1"/>
</dbReference>
<evidence type="ECO:0000256" key="6">
    <source>
        <dbReference type="ARBA" id="ARBA00022490"/>
    </source>
</evidence>
<dbReference type="InterPro" id="IPR000291">
    <property type="entry name" value="D-Ala_lig_Van_CS"/>
</dbReference>
<keyword evidence="6" id="KW-0963">Cytoplasm</keyword>
<protein>
    <recommendedName>
        <fullName evidence="5">D-alanine--D-alanine ligase</fullName>
        <ecNumber evidence="5">6.3.2.4</ecNumber>
    </recommendedName>
</protein>
<dbReference type="PROSITE" id="PS00844">
    <property type="entry name" value="DALA_DALA_LIGASE_2"/>
    <property type="match status" value="1"/>
</dbReference>
<dbReference type="Proteomes" id="UP000002139">
    <property type="component" value="Chromosome"/>
</dbReference>
<keyword evidence="17" id="KW-0645">Protease</keyword>
<dbReference type="GO" id="GO:0008716">
    <property type="term" value="F:D-alanine-D-alanine ligase activity"/>
    <property type="evidence" value="ECO:0007669"/>
    <property type="project" value="UniProtKB-EC"/>
</dbReference>
<evidence type="ECO:0000256" key="4">
    <source>
        <dbReference type="ARBA" id="ARBA00010871"/>
    </source>
</evidence>
<dbReference type="HOGENOM" id="CLU_272482_0_0_7"/>
<comment type="similarity">
    <text evidence="4">Belongs to the D-alanine--D-alanine ligase family.</text>
</comment>
<evidence type="ECO:0000313" key="18">
    <source>
        <dbReference type="Proteomes" id="UP000002139"/>
    </source>
</evidence>
<feature type="region of interest" description="Disordered" evidence="15">
    <location>
        <begin position="736"/>
        <end position="793"/>
    </location>
</feature>
<dbReference type="eggNOG" id="COG3191">
    <property type="taxonomic scope" value="Bacteria"/>
</dbReference>
<dbReference type="PROSITE" id="PS50975">
    <property type="entry name" value="ATP_GRASP"/>
    <property type="match status" value="2"/>
</dbReference>
<dbReference type="GO" id="GO:0046872">
    <property type="term" value="F:metal ion binding"/>
    <property type="evidence" value="ECO:0007669"/>
    <property type="project" value="InterPro"/>
</dbReference>
<dbReference type="GO" id="GO:0004177">
    <property type="term" value="F:aminopeptidase activity"/>
    <property type="evidence" value="ECO:0007669"/>
    <property type="project" value="UniProtKB-KW"/>
</dbReference>
<proteinExistence type="inferred from homology"/>
<name>A9ETX0_SORC5</name>
<feature type="compositionally biased region" description="Basic residues" evidence="15">
    <location>
        <begin position="771"/>
        <end position="784"/>
    </location>
</feature>
<accession>A9ETX0</accession>
<dbReference type="SUPFAM" id="SSF52440">
    <property type="entry name" value="PreATP-grasp domain"/>
    <property type="match status" value="2"/>
</dbReference>
<evidence type="ECO:0000256" key="7">
    <source>
        <dbReference type="ARBA" id="ARBA00022598"/>
    </source>
</evidence>
<evidence type="ECO:0000256" key="2">
    <source>
        <dbReference type="ARBA" id="ARBA00001946"/>
    </source>
</evidence>
<feature type="domain" description="ATP-grasp" evidence="16">
    <location>
        <begin position="479"/>
        <end position="684"/>
    </location>
</feature>
<dbReference type="Pfam" id="PF07478">
    <property type="entry name" value="Dala_Dala_lig_C"/>
    <property type="match status" value="2"/>
</dbReference>
<dbReference type="SUPFAM" id="SSF56266">
    <property type="entry name" value="DmpA/ArgJ-like"/>
    <property type="match status" value="1"/>
</dbReference>
<evidence type="ECO:0000259" key="16">
    <source>
        <dbReference type="PROSITE" id="PS50975"/>
    </source>
</evidence>
<evidence type="ECO:0000256" key="15">
    <source>
        <dbReference type="SAM" id="MobiDB-lite"/>
    </source>
</evidence>
<dbReference type="GO" id="GO:0005737">
    <property type="term" value="C:cytoplasm"/>
    <property type="evidence" value="ECO:0007669"/>
    <property type="project" value="UniProtKB-SubCell"/>
</dbReference>
<dbReference type="Gene3D" id="3.30.470.20">
    <property type="entry name" value="ATP-grasp fold, B domain"/>
    <property type="match status" value="2"/>
</dbReference>
<keyword evidence="17" id="KW-0378">Hydrolase</keyword>
<dbReference type="Pfam" id="PF03576">
    <property type="entry name" value="Peptidase_S58"/>
    <property type="match status" value="1"/>
</dbReference>
<dbReference type="Gene3D" id="3.40.50.20">
    <property type="match status" value="2"/>
</dbReference>
<dbReference type="InterPro" id="IPR013815">
    <property type="entry name" value="ATP_grasp_subdomain_1"/>
</dbReference>
<keyword evidence="11" id="KW-0573">Peptidoglycan synthesis</keyword>
<dbReference type="PANTHER" id="PTHR23132:SF23">
    <property type="entry name" value="D-ALANINE--D-ALANINE LIGASE B"/>
    <property type="match status" value="1"/>
</dbReference>
<sequence length="1185" mass="127046">MRIALTHNLKITGSAEEAEFDSPETIAAIAGALERAGHEVERIEVSGPASRVLARLEALQPDLIFNTAEGHKGKTREAFYPSLFDELGIPYTGSDAYTLNVALDKSLTKRVLASYGVATPRARLVNRTTLDSGALDDVSFPVIVKPNFEGSSKGIFREWSVCEDAHHLAEVVERQLARFEAGLLVEHYIAGIDVACAFVDGLKEANGARSSGTGIPEGVLTPIEFVIDPQVPGSYNVYDFNLKHAKPEQVTRRPAQLPAATIERIRAITARVVRALDLKDHARCEFRVTPSASRSQGHDVHFLEVDGLPTLQPGASVFVAAAQRGVDFDGVIRAIVRSACKRRGLLPLLESNQPRRAKRTALRVGFTYNMKRSDTAAADKVGPGAMHDLEAEFDSPRTIQAITSAIESYGHTVVPLEATPDLPRALAASGVDVVFNIAEGLRGRGREAQVPALCELLGIPYSGSDATTLSLALDKGLTKQILRAAGIETAEWQVVTTGREKLKPFRYPVIVKPNAEGTSKGITSASVVKDEAAARAAAKQLVDRYHQPALIEEYITGREFTVGLLGERRPKVLPPMEVVFVDPPAYPVYGYDEKQSDTPRVRFECPAQLTPSELRRVEKVVRDTFAALACRDVARVDLRMAKDGRVYVIEINPLPGLTPDFSDLCVIAKVAGMDYRMLIGEILAGCLKRYRDARAAAAPRPAFTAAPPAAGAAAFTASAAGAAAFTVMRGGRRRALRERGGRLAGRRSGPSGRARPRARRARAAPGGARAPLRHGLRRERRGRRSMSAPSAALRRPRLRDLGVAIGRFPTGPENAITDVPGVRVHHVTKIEGEGELVPGLGPVRTGVTAVVPADGDVFLDRVFTASYVLNGAGEVTGLSQINEWGLCETPILLCSTLCVGRVLDATVAWLSRKHPKIGKDYDVVIPVVAECDDSFLNDAVGRHVTQADVDEAIDNARGGPVAEGCVGAGTGMQTFHFAGGIGTSSRSVPVGGVDALVGALVLSNFGDRELLRVDGVPVGRLISDRFNHVPRRGPAGSIIVLVATDAPLIHRQLARLARRAALAIGRTGGYAANNSGEIVLAWSTANRVPRVPTEQWSAPRSSRSLSVHPLAPGRHMAELVLDTEVDALYEATVDVVEEAILNAMFGGVDMTGHSGHHAPALPLDAVAEILKQYRPPHPSDPPPLF</sequence>
<dbReference type="InterPro" id="IPR005321">
    <property type="entry name" value="Peptidase_S58_DmpA"/>
</dbReference>
<organism evidence="17 18">
    <name type="scientific">Sorangium cellulosum (strain So ce56)</name>
    <name type="common">Polyangium cellulosum (strain So ce56)</name>
    <dbReference type="NCBI Taxonomy" id="448385"/>
    <lineage>
        <taxon>Bacteria</taxon>
        <taxon>Pseudomonadati</taxon>
        <taxon>Myxococcota</taxon>
        <taxon>Polyangia</taxon>
        <taxon>Polyangiales</taxon>
        <taxon>Polyangiaceae</taxon>
        <taxon>Sorangium</taxon>
    </lineage>
</organism>
<dbReference type="InterPro" id="IPR016117">
    <property type="entry name" value="ArgJ-like_dom_sf"/>
</dbReference>
<evidence type="ECO:0000256" key="13">
    <source>
        <dbReference type="ARBA" id="ARBA00047614"/>
    </source>
</evidence>
<dbReference type="STRING" id="448385.sce0890"/>
<keyword evidence="17" id="KW-0031">Aminopeptidase</keyword>
<evidence type="ECO:0000256" key="14">
    <source>
        <dbReference type="PROSITE-ProRule" id="PRU00409"/>
    </source>
</evidence>
<evidence type="ECO:0000256" key="1">
    <source>
        <dbReference type="ARBA" id="ARBA00001936"/>
    </source>
</evidence>
<keyword evidence="12" id="KW-0961">Cell wall biogenesis/degradation</keyword>
<gene>
    <name evidence="17" type="primary">ddlA2</name>
    <name evidence="17" type="ordered locus">sce0890</name>
</gene>
<dbReference type="eggNOG" id="COG1181">
    <property type="taxonomic scope" value="Bacteria"/>
</dbReference>
<evidence type="ECO:0000256" key="8">
    <source>
        <dbReference type="ARBA" id="ARBA00022741"/>
    </source>
</evidence>
<keyword evidence="10" id="KW-0133">Cell shape</keyword>
<comment type="cofactor">
    <cofactor evidence="2">
        <name>Mg(2+)</name>
        <dbReference type="ChEBI" id="CHEBI:18420"/>
    </cofactor>
</comment>
<dbReference type="GO" id="GO:0005524">
    <property type="term" value="F:ATP binding"/>
    <property type="evidence" value="ECO:0007669"/>
    <property type="project" value="UniProtKB-UniRule"/>
</dbReference>
<reference evidence="17 18" key="1">
    <citation type="journal article" date="2007" name="Nat. Biotechnol.">
        <title>Complete genome sequence of the myxobacterium Sorangium cellulosum.</title>
        <authorList>
            <person name="Schneiker S."/>
            <person name="Perlova O."/>
            <person name="Kaiser O."/>
            <person name="Gerth K."/>
            <person name="Alici A."/>
            <person name="Altmeyer M.O."/>
            <person name="Bartels D."/>
            <person name="Bekel T."/>
            <person name="Beyer S."/>
            <person name="Bode E."/>
            <person name="Bode H.B."/>
            <person name="Bolten C.J."/>
            <person name="Choudhuri J.V."/>
            <person name="Doss S."/>
            <person name="Elnakady Y.A."/>
            <person name="Frank B."/>
            <person name="Gaigalat L."/>
            <person name="Goesmann A."/>
            <person name="Groeger C."/>
            <person name="Gross F."/>
            <person name="Jelsbak L."/>
            <person name="Jelsbak L."/>
            <person name="Kalinowski J."/>
            <person name="Kegler C."/>
            <person name="Knauber T."/>
            <person name="Konietzny S."/>
            <person name="Kopp M."/>
            <person name="Krause L."/>
            <person name="Krug D."/>
            <person name="Linke B."/>
            <person name="Mahmud T."/>
            <person name="Martinez-Arias R."/>
            <person name="McHardy A.C."/>
            <person name="Merai M."/>
            <person name="Meyer F."/>
            <person name="Mormann S."/>
            <person name="Munoz-Dorado J."/>
            <person name="Perez J."/>
            <person name="Pradella S."/>
            <person name="Rachid S."/>
            <person name="Raddatz G."/>
            <person name="Rosenau F."/>
            <person name="Rueckert C."/>
            <person name="Sasse F."/>
            <person name="Scharfe M."/>
            <person name="Schuster S.C."/>
            <person name="Suen G."/>
            <person name="Treuner-Lange A."/>
            <person name="Velicer G.J."/>
            <person name="Vorholter F.-J."/>
            <person name="Weissman K.J."/>
            <person name="Welch R.D."/>
            <person name="Wenzel S.C."/>
            <person name="Whitworth D.E."/>
            <person name="Wilhelm S."/>
            <person name="Wittmann C."/>
            <person name="Bloecker H."/>
            <person name="Puehler A."/>
            <person name="Mueller R."/>
        </authorList>
    </citation>
    <scope>NUCLEOTIDE SEQUENCE [LARGE SCALE GENOMIC DNA]</scope>
    <source>
        <strain evidence="18">So ce56</strain>
    </source>
</reference>
<evidence type="ECO:0000256" key="5">
    <source>
        <dbReference type="ARBA" id="ARBA00012216"/>
    </source>
</evidence>
<comment type="catalytic activity">
    <reaction evidence="13">
        <text>2 D-alanine + ATP = D-alanyl-D-alanine + ADP + phosphate + H(+)</text>
        <dbReference type="Rhea" id="RHEA:11224"/>
        <dbReference type="ChEBI" id="CHEBI:15378"/>
        <dbReference type="ChEBI" id="CHEBI:30616"/>
        <dbReference type="ChEBI" id="CHEBI:43474"/>
        <dbReference type="ChEBI" id="CHEBI:57416"/>
        <dbReference type="ChEBI" id="CHEBI:57822"/>
        <dbReference type="ChEBI" id="CHEBI:456216"/>
        <dbReference type="EC" id="6.3.2.4"/>
    </reaction>
</comment>
<comment type="subcellular location">
    <subcellularLocation>
        <location evidence="3">Cytoplasm</location>
    </subcellularLocation>
</comment>
<evidence type="ECO:0000256" key="11">
    <source>
        <dbReference type="ARBA" id="ARBA00022984"/>
    </source>
</evidence>
<keyword evidence="7 17" id="KW-0436">Ligase</keyword>
<dbReference type="GO" id="GO:0008360">
    <property type="term" value="P:regulation of cell shape"/>
    <property type="evidence" value="ECO:0007669"/>
    <property type="project" value="UniProtKB-KW"/>
</dbReference>
<dbReference type="AlphaFoldDB" id="A9ETX0"/>
<evidence type="ECO:0000313" key="17">
    <source>
        <dbReference type="EMBL" id="CAN91047.1"/>
    </source>
</evidence>
<dbReference type="Gene3D" id="3.60.70.12">
    <property type="entry name" value="L-amino peptidase D-ALA esterase/amidase"/>
    <property type="match status" value="1"/>
</dbReference>
<dbReference type="PANTHER" id="PTHR23132">
    <property type="entry name" value="D-ALANINE--D-ALANINE LIGASE"/>
    <property type="match status" value="1"/>
</dbReference>
<dbReference type="EC" id="6.3.2.4" evidence="5"/>
<dbReference type="InterPro" id="IPR011095">
    <property type="entry name" value="Dala_Dala_lig_C"/>
</dbReference>
<dbReference type="GO" id="GO:0071555">
    <property type="term" value="P:cell wall organization"/>
    <property type="evidence" value="ECO:0007669"/>
    <property type="project" value="UniProtKB-KW"/>
</dbReference>
<feature type="domain" description="ATP-grasp" evidence="16">
    <location>
        <begin position="109"/>
        <end position="337"/>
    </location>
</feature>
<dbReference type="KEGG" id="scl:sce0890"/>
<dbReference type="SUPFAM" id="SSF56059">
    <property type="entry name" value="Glutathione synthetase ATP-binding domain-like"/>
    <property type="match status" value="2"/>
</dbReference>
<dbReference type="RefSeq" id="WP_012233524.1">
    <property type="nucleotide sequence ID" value="NC_010162.1"/>
</dbReference>
<dbReference type="GO" id="GO:0009252">
    <property type="term" value="P:peptidoglycan biosynthetic process"/>
    <property type="evidence" value="ECO:0007669"/>
    <property type="project" value="UniProtKB-KW"/>
</dbReference>
<dbReference type="Gene3D" id="3.30.1490.20">
    <property type="entry name" value="ATP-grasp fold, A domain"/>
    <property type="match status" value="2"/>
</dbReference>
<keyword evidence="9 14" id="KW-0067">ATP-binding</keyword>
<dbReference type="SMART" id="SM01209">
    <property type="entry name" value="GARS_A"/>
    <property type="match status" value="1"/>
</dbReference>
<keyword evidence="18" id="KW-1185">Reference proteome</keyword>
<dbReference type="EMBL" id="AM746676">
    <property type="protein sequence ID" value="CAN91047.1"/>
    <property type="molecule type" value="Genomic_DNA"/>
</dbReference>
<evidence type="ECO:0000256" key="9">
    <source>
        <dbReference type="ARBA" id="ARBA00022840"/>
    </source>
</evidence>
<dbReference type="InterPro" id="IPR011761">
    <property type="entry name" value="ATP-grasp"/>
</dbReference>
<evidence type="ECO:0000256" key="10">
    <source>
        <dbReference type="ARBA" id="ARBA00022960"/>
    </source>
</evidence>
<dbReference type="InterPro" id="IPR016185">
    <property type="entry name" value="PreATP-grasp_dom_sf"/>
</dbReference>
<evidence type="ECO:0000256" key="3">
    <source>
        <dbReference type="ARBA" id="ARBA00004496"/>
    </source>
</evidence>
<evidence type="ECO:0000256" key="12">
    <source>
        <dbReference type="ARBA" id="ARBA00023316"/>
    </source>
</evidence>